<dbReference type="Gene3D" id="1.10.10.10">
    <property type="entry name" value="Winged helix-like DNA-binding domain superfamily/Winged helix DNA-binding domain"/>
    <property type="match status" value="1"/>
</dbReference>
<evidence type="ECO:0000256" key="1">
    <source>
        <dbReference type="ARBA" id="ARBA00023015"/>
    </source>
</evidence>
<reference evidence="6" key="1">
    <citation type="submission" date="2018-04" db="EMBL/GenBank/DDBJ databases">
        <authorList>
            <person name="Liu S."/>
            <person name="Wang Z."/>
            <person name="Li J."/>
        </authorList>
    </citation>
    <scope>NUCLEOTIDE SEQUENCE [LARGE SCALE GENOMIC DNA]</scope>
    <source>
        <strain evidence="6">S1194</strain>
    </source>
</reference>
<evidence type="ECO:0000259" key="4">
    <source>
        <dbReference type="PROSITE" id="PS50949"/>
    </source>
</evidence>
<dbReference type="SUPFAM" id="SSF48008">
    <property type="entry name" value="GntR ligand-binding domain-like"/>
    <property type="match status" value="1"/>
</dbReference>
<dbReference type="RefSeq" id="WP_108996892.1">
    <property type="nucleotide sequence ID" value="NZ_QEEX01000001.1"/>
</dbReference>
<dbReference type="GO" id="GO:0003700">
    <property type="term" value="F:DNA-binding transcription factor activity"/>
    <property type="evidence" value="ECO:0007669"/>
    <property type="project" value="InterPro"/>
</dbReference>
<gene>
    <name evidence="5" type="ORF">DF220_02540</name>
</gene>
<dbReference type="PRINTS" id="PR00035">
    <property type="entry name" value="HTHGNTR"/>
</dbReference>
<dbReference type="Pfam" id="PF00392">
    <property type="entry name" value="GntR"/>
    <property type="match status" value="1"/>
</dbReference>
<dbReference type="InterPro" id="IPR011711">
    <property type="entry name" value="GntR_C"/>
</dbReference>
<dbReference type="Pfam" id="PF07729">
    <property type="entry name" value="FCD"/>
    <property type="match status" value="1"/>
</dbReference>
<dbReference type="Gene3D" id="1.20.120.530">
    <property type="entry name" value="GntR ligand-binding domain-like"/>
    <property type="match status" value="1"/>
</dbReference>
<dbReference type="SMART" id="SM00345">
    <property type="entry name" value="HTH_GNTR"/>
    <property type="match status" value="1"/>
</dbReference>
<dbReference type="SMART" id="SM00895">
    <property type="entry name" value="FCD"/>
    <property type="match status" value="1"/>
</dbReference>
<organism evidence="5 6">
    <name type="scientific">Homoserinimonas hongtaonis</name>
    <dbReference type="NCBI Taxonomy" id="2079791"/>
    <lineage>
        <taxon>Bacteria</taxon>
        <taxon>Bacillati</taxon>
        <taxon>Actinomycetota</taxon>
        <taxon>Actinomycetes</taxon>
        <taxon>Micrococcales</taxon>
        <taxon>Microbacteriaceae</taxon>
        <taxon>Homoserinimonas</taxon>
    </lineage>
</organism>
<keyword evidence="3" id="KW-0804">Transcription</keyword>
<dbReference type="AlphaFoldDB" id="A0A2U1SYX5"/>
<accession>A0A2U1SYX5</accession>
<evidence type="ECO:0000313" key="6">
    <source>
        <dbReference type="Proteomes" id="UP000244978"/>
    </source>
</evidence>
<dbReference type="CDD" id="cd07377">
    <property type="entry name" value="WHTH_GntR"/>
    <property type="match status" value="1"/>
</dbReference>
<dbReference type="SUPFAM" id="SSF46785">
    <property type="entry name" value="Winged helix' DNA-binding domain"/>
    <property type="match status" value="1"/>
</dbReference>
<name>A0A2U1SYX5_9MICO</name>
<dbReference type="InterPro" id="IPR036390">
    <property type="entry name" value="WH_DNA-bd_sf"/>
</dbReference>
<keyword evidence="6" id="KW-1185">Reference proteome</keyword>
<dbReference type="EMBL" id="QEEX01000001">
    <property type="protein sequence ID" value="PWB96830.1"/>
    <property type="molecule type" value="Genomic_DNA"/>
</dbReference>
<comment type="caution">
    <text evidence="5">The sequence shown here is derived from an EMBL/GenBank/DDBJ whole genome shotgun (WGS) entry which is preliminary data.</text>
</comment>
<dbReference type="Proteomes" id="UP000244978">
    <property type="component" value="Unassembled WGS sequence"/>
</dbReference>
<dbReference type="PROSITE" id="PS50949">
    <property type="entry name" value="HTH_GNTR"/>
    <property type="match status" value="1"/>
</dbReference>
<feature type="domain" description="HTH gntR-type" evidence="4">
    <location>
        <begin position="37"/>
        <end position="107"/>
    </location>
</feature>
<dbReference type="PANTHER" id="PTHR43537">
    <property type="entry name" value="TRANSCRIPTIONAL REGULATOR, GNTR FAMILY"/>
    <property type="match status" value="1"/>
</dbReference>
<evidence type="ECO:0000313" key="5">
    <source>
        <dbReference type="EMBL" id="PWB96830.1"/>
    </source>
</evidence>
<keyword evidence="1" id="KW-0805">Transcription regulation</keyword>
<evidence type="ECO:0000256" key="2">
    <source>
        <dbReference type="ARBA" id="ARBA00023125"/>
    </source>
</evidence>
<dbReference type="InterPro" id="IPR000524">
    <property type="entry name" value="Tscrpt_reg_HTH_GntR"/>
</dbReference>
<proteinExistence type="predicted"/>
<sequence length="264" mass="28461">MAANGEEPNGAAERAPLDEAPQELLAAELLLRPARSANVFEETMQRLLQSVRLGLIGPGERLPAERVLATMLGVSRDTVRDAIAALTDAGYLASRRGRYGGTFVVDALPELTPVVTEEGVAPRRSVPRAELEDTLVLRAILEVGAARQAALSELTGPQRDSLWQALQECSAAEPSDYRRSDSRLHLLIAELVGSPSLVPVVADIRMRVNELLDGIPLLAPNIIHSNEQHEAIVKAILRGNPEEATRAMEEHIAGSEALLRGFLA</sequence>
<dbReference type="PANTHER" id="PTHR43537:SF24">
    <property type="entry name" value="GLUCONATE OPERON TRANSCRIPTIONAL REPRESSOR"/>
    <property type="match status" value="1"/>
</dbReference>
<dbReference type="InterPro" id="IPR036388">
    <property type="entry name" value="WH-like_DNA-bd_sf"/>
</dbReference>
<dbReference type="GO" id="GO:0003677">
    <property type="term" value="F:DNA binding"/>
    <property type="evidence" value="ECO:0007669"/>
    <property type="project" value="UniProtKB-KW"/>
</dbReference>
<keyword evidence="2" id="KW-0238">DNA-binding</keyword>
<dbReference type="InterPro" id="IPR008920">
    <property type="entry name" value="TF_FadR/GntR_C"/>
</dbReference>
<protein>
    <submittedName>
        <fullName evidence="5">GntR family transcriptional regulator</fullName>
    </submittedName>
</protein>
<evidence type="ECO:0000256" key="3">
    <source>
        <dbReference type="ARBA" id="ARBA00023163"/>
    </source>
</evidence>